<proteinExistence type="predicted"/>
<dbReference type="OrthoDB" id="429183at2759"/>
<comment type="caution">
    <text evidence="7">The sequence shown here is derived from an EMBL/GenBank/DDBJ whole genome shotgun (WGS) entry which is preliminary data.</text>
</comment>
<evidence type="ECO:0000256" key="1">
    <source>
        <dbReference type="ARBA" id="ARBA00004141"/>
    </source>
</evidence>
<gene>
    <name evidence="7" type="ORF">BCR32DRAFT_242781</name>
</gene>
<dbReference type="GO" id="GO:0005216">
    <property type="term" value="F:monoatomic ion channel activity"/>
    <property type="evidence" value="ECO:0007669"/>
    <property type="project" value="InterPro"/>
</dbReference>
<protein>
    <recommendedName>
        <fullName evidence="6">Ion transport domain-containing protein</fullName>
    </recommendedName>
</protein>
<evidence type="ECO:0000313" key="8">
    <source>
        <dbReference type="Proteomes" id="UP000193944"/>
    </source>
</evidence>
<dbReference type="InterPro" id="IPR005821">
    <property type="entry name" value="Ion_trans_dom"/>
</dbReference>
<evidence type="ECO:0000313" key="7">
    <source>
        <dbReference type="EMBL" id="ORX84166.1"/>
    </source>
</evidence>
<evidence type="ECO:0000256" key="5">
    <source>
        <dbReference type="SAM" id="Phobius"/>
    </source>
</evidence>
<reference evidence="7 8" key="2">
    <citation type="submission" date="2016-08" db="EMBL/GenBank/DDBJ databases">
        <title>Pervasive Adenine N6-methylation of Active Genes in Fungi.</title>
        <authorList>
            <consortium name="DOE Joint Genome Institute"/>
            <person name="Mondo S.J."/>
            <person name="Dannebaum R.O."/>
            <person name="Kuo R.C."/>
            <person name="Labutti K."/>
            <person name="Haridas S."/>
            <person name="Kuo A."/>
            <person name="Salamov A."/>
            <person name="Ahrendt S.R."/>
            <person name="Lipzen A."/>
            <person name="Sullivan W."/>
            <person name="Andreopoulos W.B."/>
            <person name="Clum A."/>
            <person name="Lindquist E."/>
            <person name="Daum C."/>
            <person name="Ramamoorthy G.K."/>
            <person name="Gryganskyi A."/>
            <person name="Culley D."/>
            <person name="Magnuson J.K."/>
            <person name="James T.Y."/>
            <person name="O'Malley M.A."/>
            <person name="Stajich J.E."/>
            <person name="Spatafora J.W."/>
            <person name="Visel A."/>
            <person name="Grigoriev I.V."/>
        </authorList>
    </citation>
    <scope>NUCLEOTIDE SEQUENCE [LARGE SCALE GENOMIC DNA]</scope>
    <source>
        <strain evidence="7 8">S4</strain>
    </source>
</reference>
<evidence type="ECO:0000256" key="3">
    <source>
        <dbReference type="ARBA" id="ARBA00022989"/>
    </source>
</evidence>
<keyword evidence="4 5" id="KW-0472">Membrane</keyword>
<sequence>MSKVSLNNLGQTLTDLAQNDLHIELEHVDSRGLYVNPHEDTITRKDVWKNLANRIIHSKKYTIFYTFVIVLSLITLATSFTTKCLSTTYLIMDYFINVVLIIEVILRINALGKNYWKSFLNILDLIIVPLCVVTLVYLTIDDCSNRQGKIADNIILGVRNTLQLFRLLLLIKNNDPFTTETEIVDFEGLENDDGRDLLVTQISENVTIDGGDNLDYLVEYEEFEKEIVL</sequence>
<feature type="domain" description="Ion transport" evidence="6">
    <location>
        <begin position="61"/>
        <end position="175"/>
    </location>
</feature>
<dbReference type="InterPro" id="IPR027359">
    <property type="entry name" value="Volt_channel_dom_sf"/>
</dbReference>
<evidence type="ECO:0000256" key="2">
    <source>
        <dbReference type="ARBA" id="ARBA00022692"/>
    </source>
</evidence>
<dbReference type="STRING" id="1754192.A0A1Y1XFI1"/>
<dbReference type="GO" id="GO:0016020">
    <property type="term" value="C:membrane"/>
    <property type="evidence" value="ECO:0007669"/>
    <property type="project" value="UniProtKB-SubCell"/>
</dbReference>
<dbReference type="AlphaFoldDB" id="A0A1Y1XFI1"/>
<keyword evidence="2 5" id="KW-0812">Transmembrane</keyword>
<dbReference type="Proteomes" id="UP000193944">
    <property type="component" value="Unassembled WGS sequence"/>
</dbReference>
<comment type="subcellular location">
    <subcellularLocation>
        <location evidence="1">Membrane</location>
        <topology evidence="1">Multi-pass membrane protein</topology>
    </subcellularLocation>
</comment>
<accession>A0A1Y1XFI1</accession>
<dbReference type="Pfam" id="PF00520">
    <property type="entry name" value="Ion_trans"/>
    <property type="match status" value="1"/>
</dbReference>
<evidence type="ECO:0000259" key="6">
    <source>
        <dbReference type="Pfam" id="PF00520"/>
    </source>
</evidence>
<feature type="transmembrane region" description="Helical" evidence="5">
    <location>
        <begin position="63"/>
        <end position="81"/>
    </location>
</feature>
<name>A0A1Y1XFI1_9FUNG</name>
<dbReference type="PANTHER" id="PTHR38483:SF1">
    <property type="entry name" value="ION TRANSPORT DOMAIN-CONTAINING PROTEIN"/>
    <property type="match status" value="1"/>
</dbReference>
<reference evidence="7 8" key="1">
    <citation type="submission" date="2016-08" db="EMBL/GenBank/DDBJ databases">
        <title>A Parts List for Fungal Cellulosomes Revealed by Comparative Genomics.</title>
        <authorList>
            <consortium name="DOE Joint Genome Institute"/>
            <person name="Haitjema C.H."/>
            <person name="Gilmore S.P."/>
            <person name="Henske J.K."/>
            <person name="Solomon K.V."/>
            <person name="De Groot R."/>
            <person name="Kuo A."/>
            <person name="Mondo S.J."/>
            <person name="Salamov A.A."/>
            <person name="Labutti K."/>
            <person name="Zhao Z."/>
            <person name="Chiniquy J."/>
            <person name="Barry K."/>
            <person name="Brewer H.M."/>
            <person name="Purvine S.O."/>
            <person name="Wright A.T."/>
            <person name="Boxma B."/>
            <person name="Van Alen T."/>
            <person name="Hackstein J.H."/>
            <person name="Baker S.E."/>
            <person name="Grigoriev I.V."/>
            <person name="O'Malley M.A."/>
        </authorList>
    </citation>
    <scope>NUCLEOTIDE SEQUENCE [LARGE SCALE GENOMIC DNA]</scope>
    <source>
        <strain evidence="7 8">S4</strain>
    </source>
</reference>
<dbReference type="SUPFAM" id="SSF81324">
    <property type="entry name" value="Voltage-gated potassium channels"/>
    <property type="match status" value="1"/>
</dbReference>
<feature type="transmembrane region" description="Helical" evidence="5">
    <location>
        <begin position="87"/>
        <end position="106"/>
    </location>
</feature>
<dbReference type="EMBL" id="MCFG01000057">
    <property type="protein sequence ID" value="ORX84166.1"/>
    <property type="molecule type" value="Genomic_DNA"/>
</dbReference>
<dbReference type="PANTHER" id="PTHR38483">
    <property type="entry name" value="CHROMOSOME 1, WHOLE GENOME SHOTGUN SEQUENCE"/>
    <property type="match status" value="1"/>
</dbReference>
<keyword evidence="3 5" id="KW-1133">Transmembrane helix</keyword>
<keyword evidence="8" id="KW-1185">Reference proteome</keyword>
<dbReference type="Gene3D" id="1.20.120.350">
    <property type="entry name" value="Voltage-gated potassium channels. Chain C"/>
    <property type="match status" value="1"/>
</dbReference>
<evidence type="ECO:0000256" key="4">
    <source>
        <dbReference type="ARBA" id="ARBA00023136"/>
    </source>
</evidence>
<feature type="transmembrane region" description="Helical" evidence="5">
    <location>
        <begin position="118"/>
        <end position="140"/>
    </location>
</feature>
<organism evidence="7 8">
    <name type="scientific">Anaeromyces robustus</name>
    <dbReference type="NCBI Taxonomy" id="1754192"/>
    <lineage>
        <taxon>Eukaryota</taxon>
        <taxon>Fungi</taxon>
        <taxon>Fungi incertae sedis</taxon>
        <taxon>Chytridiomycota</taxon>
        <taxon>Chytridiomycota incertae sedis</taxon>
        <taxon>Neocallimastigomycetes</taxon>
        <taxon>Neocallimastigales</taxon>
        <taxon>Neocallimastigaceae</taxon>
        <taxon>Anaeromyces</taxon>
    </lineage>
</organism>